<dbReference type="EMBL" id="DUIH01000021">
    <property type="protein sequence ID" value="HIH70150.1"/>
    <property type="molecule type" value="Genomic_DNA"/>
</dbReference>
<gene>
    <name evidence="1" type="ORF">HA299_06035</name>
</gene>
<dbReference type="InterPro" id="IPR053833">
    <property type="entry name" value="SAMP2"/>
</dbReference>
<reference evidence="1" key="1">
    <citation type="journal article" date="2020" name="bioRxiv">
        <title>A rank-normalized archaeal taxonomy based on genome phylogeny resolves widespread incomplete and uneven classifications.</title>
        <authorList>
            <person name="Rinke C."/>
            <person name="Chuvochina M."/>
            <person name="Mussig A.J."/>
            <person name="Chaumeil P.-A."/>
            <person name="Waite D.W."/>
            <person name="Whitman W.B."/>
            <person name="Parks D.H."/>
            <person name="Hugenholtz P."/>
        </authorList>
    </citation>
    <scope>NUCLEOTIDE SEQUENCE</scope>
    <source>
        <strain evidence="1">UBA12518</strain>
    </source>
</reference>
<dbReference type="Pfam" id="PF21965">
    <property type="entry name" value="SAMP2"/>
    <property type="match status" value="1"/>
</dbReference>
<dbReference type="InterPro" id="IPR012675">
    <property type="entry name" value="Beta-grasp_dom_sf"/>
</dbReference>
<dbReference type="SUPFAM" id="SSF54285">
    <property type="entry name" value="MoaD/ThiS"/>
    <property type="match status" value="1"/>
</dbReference>
<dbReference type="AlphaFoldDB" id="A0A832RTW9"/>
<protein>
    <submittedName>
        <fullName evidence="1">MoaD/ThiS family protein</fullName>
    </submittedName>
</protein>
<dbReference type="Gene3D" id="3.10.20.30">
    <property type="match status" value="1"/>
</dbReference>
<evidence type="ECO:0000313" key="2">
    <source>
        <dbReference type="Proteomes" id="UP000600363"/>
    </source>
</evidence>
<comment type="caution">
    <text evidence="1">The sequence shown here is derived from an EMBL/GenBank/DDBJ whole genome shotgun (WGS) entry which is preliminary data.</text>
</comment>
<accession>A0A832RTW9</accession>
<dbReference type="InterPro" id="IPR016155">
    <property type="entry name" value="Mopterin_synth/thiamin_S_b"/>
</dbReference>
<sequence>MSEEKDVLRVLYGAEEFLLCPADFSTYEDVLKHLNINPETVLLIKDGKVVPHDAQPASGVLKLIGVVSGG</sequence>
<name>A0A832RTW9_9EURY</name>
<dbReference type="RefSeq" id="WP_042684840.1">
    <property type="nucleotide sequence ID" value="NZ_DUIH01000021.1"/>
</dbReference>
<evidence type="ECO:0000313" key="1">
    <source>
        <dbReference type="EMBL" id="HIH70150.1"/>
    </source>
</evidence>
<dbReference type="Proteomes" id="UP000600363">
    <property type="component" value="Unassembled WGS sequence"/>
</dbReference>
<proteinExistence type="predicted"/>
<organism evidence="1 2">
    <name type="scientific">Methermicoccus shengliensis</name>
    <dbReference type="NCBI Taxonomy" id="660064"/>
    <lineage>
        <taxon>Archaea</taxon>
        <taxon>Methanobacteriati</taxon>
        <taxon>Methanobacteriota</taxon>
        <taxon>Stenosarchaea group</taxon>
        <taxon>Methanomicrobia</taxon>
        <taxon>Methanosarcinales</taxon>
        <taxon>Methermicoccaceae</taxon>
        <taxon>Methermicoccus</taxon>
    </lineage>
</organism>